<name>A0ABQ9MEQ9_HEVBR</name>
<dbReference type="EMBL" id="JARPOI010000007">
    <property type="protein sequence ID" value="KAJ9177853.1"/>
    <property type="molecule type" value="Genomic_DNA"/>
</dbReference>
<evidence type="ECO:0000256" key="3">
    <source>
        <dbReference type="ARBA" id="ARBA00022777"/>
    </source>
</evidence>
<dbReference type="SMART" id="SM00220">
    <property type="entry name" value="S_TKc"/>
    <property type="match status" value="1"/>
</dbReference>
<dbReference type="Proteomes" id="UP001174677">
    <property type="component" value="Chromosome 7"/>
</dbReference>
<dbReference type="InterPro" id="IPR017441">
    <property type="entry name" value="Protein_kinase_ATP_BS"/>
</dbReference>
<comment type="caution">
    <text evidence="7">The sequence shown here is derived from an EMBL/GenBank/DDBJ whole genome shotgun (WGS) entry which is preliminary data.</text>
</comment>
<reference evidence="7" key="1">
    <citation type="journal article" date="2023" name="Plant Biotechnol. J.">
        <title>Chromosome-level wild Hevea brasiliensis genome provides new tools for genomic-assisted breeding and valuable loci to elevate rubber yield.</title>
        <authorList>
            <person name="Cheng H."/>
            <person name="Song X."/>
            <person name="Hu Y."/>
            <person name="Wu T."/>
            <person name="Yang Q."/>
            <person name="An Z."/>
            <person name="Feng S."/>
            <person name="Deng Z."/>
            <person name="Wu W."/>
            <person name="Zeng X."/>
            <person name="Tu M."/>
            <person name="Wang X."/>
            <person name="Huang H."/>
        </authorList>
    </citation>
    <scope>NUCLEOTIDE SEQUENCE</scope>
    <source>
        <strain evidence="7">MT/VB/25A 57/8</strain>
    </source>
</reference>
<keyword evidence="4 5" id="KW-0067">ATP-binding</keyword>
<evidence type="ECO:0000259" key="6">
    <source>
        <dbReference type="PROSITE" id="PS50011"/>
    </source>
</evidence>
<gene>
    <name evidence="7" type="ORF">P3X46_013017</name>
</gene>
<feature type="binding site" evidence="5">
    <location>
        <position position="398"/>
    </location>
    <ligand>
        <name>ATP</name>
        <dbReference type="ChEBI" id="CHEBI:30616"/>
    </ligand>
</feature>
<keyword evidence="3" id="KW-0418">Kinase</keyword>
<dbReference type="SUPFAM" id="SSF56112">
    <property type="entry name" value="Protein kinase-like (PK-like)"/>
    <property type="match status" value="1"/>
</dbReference>
<dbReference type="InterPro" id="IPR011009">
    <property type="entry name" value="Kinase-like_dom_sf"/>
</dbReference>
<dbReference type="InterPro" id="IPR046958">
    <property type="entry name" value="RBK1/2/STUNTED"/>
</dbReference>
<evidence type="ECO:0000313" key="7">
    <source>
        <dbReference type="EMBL" id="KAJ9177853.1"/>
    </source>
</evidence>
<dbReference type="SUPFAM" id="SSF52402">
    <property type="entry name" value="Adenine nucleotide alpha hydrolases-like"/>
    <property type="match status" value="1"/>
</dbReference>
<dbReference type="PANTHER" id="PTHR47987">
    <property type="entry name" value="OS08G0249100 PROTEIN"/>
    <property type="match status" value="1"/>
</dbReference>
<protein>
    <recommendedName>
        <fullName evidence="6">Protein kinase domain-containing protein</fullName>
    </recommendedName>
</protein>
<dbReference type="InterPro" id="IPR014729">
    <property type="entry name" value="Rossmann-like_a/b/a_fold"/>
</dbReference>
<evidence type="ECO:0000313" key="8">
    <source>
        <dbReference type="Proteomes" id="UP001174677"/>
    </source>
</evidence>
<dbReference type="Gene3D" id="3.30.200.20">
    <property type="entry name" value="Phosphorylase Kinase, domain 1"/>
    <property type="match status" value="1"/>
</dbReference>
<feature type="domain" description="Protein kinase" evidence="6">
    <location>
        <begin position="370"/>
        <end position="642"/>
    </location>
</feature>
<dbReference type="InterPro" id="IPR008271">
    <property type="entry name" value="Ser/Thr_kinase_AS"/>
</dbReference>
<organism evidence="7 8">
    <name type="scientific">Hevea brasiliensis</name>
    <name type="common">Para rubber tree</name>
    <name type="synonym">Siphonia brasiliensis</name>
    <dbReference type="NCBI Taxonomy" id="3981"/>
    <lineage>
        <taxon>Eukaryota</taxon>
        <taxon>Viridiplantae</taxon>
        <taxon>Streptophyta</taxon>
        <taxon>Embryophyta</taxon>
        <taxon>Tracheophyta</taxon>
        <taxon>Spermatophyta</taxon>
        <taxon>Magnoliopsida</taxon>
        <taxon>eudicotyledons</taxon>
        <taxon>Gunneridae</taxon>
        <taxon>Pentapetalae</taxon>
        <taxon>rosids</taxon>
        <taxon>fabids</taxon>
        <taxon>Malpighiales</taxon>
        <taxon>Euphorbiaceae</taxon>
        <taxon>Crotonoideae</taxon>
        <taxon>Micrandreae</taxon>
        <taxon>Hevea</taxon>
    </lineage>
</organism>
<dbReference type="CDD" id="cd00293">
    <property type="entry name" value="USP-like"/>
    <property type="match status" value="1"/>
</dbReference>
<keyword evidence="2 5" id="KW-0547">Nucleotide-binding</keyword>
<proteinExistence type="predicted"/>
<dbReference type="PROSITE" id="PS00108">
    <property type="entry name" value="PROTEIN_KINASE_ST"/>
    <property type="match status" value="1"/>
</dbReference>
<evidence type="ECO:0000256" key="4">
    <source>
        <dbReference type="ARBA" id="ARBA00022840"/>
    </source>
</evidence>
<evidence type="ECO:0000256" key="5">
    <source>
        <dbReference type="PROSITE-ProRule" id="PRU10141"/>
    </source>
</evidence>
<dbReference type="Pfam" id="PF00069">
    <property type="entry name" value="Pkinase"/>
    <property type="match status" value="1"/>
</dbReference>
<evidence type="ECO:0000256" key="1">
    <source>
        <dbReference type="ARBA" id="ARBA00022679"/>
    </source>
</evidence>
<dbReference type="Gene3D" id="3.40.50.620">
    <property type="entry name" value="HUPs"/>
    <property type="match status" value="1"/>
</dbReference>
<dbReference type="PROSITE" id="PS00107">
    <property type="entry name" value="PROTEIN_KINASE_ATP"/>
    <property type="match status" value="1"/>
</dbReference>
<evidence type="ECO:0000256" key="2">
    <source>
        <dbReference type="ARBA" id="ARBA00022741"/>
    </source>
</evidence>
<dbReference type="PANTHER" id="PTHR47987:SF5">
    <property type="entry name" value="PROTEIN KINASE DOMAIN-CONTAINING PROTEIN"/>
    <property type="match status" value="1"/>
</dbReference>
<dbReference type="InterPro" id="IPR000719">
    <property type="entry name" value="Prot_kinase_dom"/>
</dbReference>
<dbReference type="PROSITE" id="PS50011">
    <property type="entry name" value="PROTEIN_KINASE_DOM"/>
    <property type="match status" value="1"/>
</dbReference>
<dbReference type="Pfam" id="PF00582">
    <property type="entry name" value="Usp"/>
    <property type="match status" value="1"/>
</dbReference>
<dbReference type="InterPro" id="IPR006016">
    <property type="entry name" value="UspA"/>
</dbReference>
<dbReference type="Gene3D" id="1.10.510.10">
    <property type="entry name" value="Transferase(Phosphotransferase) domain 1"/>
    <property type="match status" value="1"/>
</dbReference>
<sequence>MKLIRERTVGGAAVVGGDGWEGGEVVVVGVKFDAESRELLTWSLMKVAKPGDRVIALHVLESVTDFVGGTASLLSLVKTFDSLLAVYEGFCNLKQVDLKLKVCRGSSARKILVREAKSSGAGKVIVGTSKTRHKIRSSTSIAKYCARNLSKSFSVYAVSNCKIVFQREATQDKFKRECQIYSQKSVNKNSTDSPSHLVLPDNAGNDLLEEAHNDGDVDVDNSLALVPVQSSEGVSNFSANVVERLPESKQGWSILRRVFLPKRRPIEKSHVKKNSMVKWVLKLPSWNSSSVVYPDQKQTLLRVTEDYCSDLEGENGAIVPTVGPEVAWSPISPYHGSNGLPEELKGLHEKYSSSCRLFSYEELCLATSNFMPENMVGKGGSSHVYKGCLPDGKELAVKILKPSDDVLKEFVAEIEIITQLHHKNIISLFGFCFEHNNLLLVYDFLSRGSLEEKLHGNKKDGNAFGWQERYKVALGVAEALDYLHNLYDQPVIHRDVKSSNILLSDDFEPQLSDFGLASWVSTSCTDVAGTFGYLAPEYFMHGKMSDKVDVFAFGVVLLELLSGRMPIDGENPKGQGSLVMWARPILEGGKVSQLLDPNIGNEYDDDWIERMVLAASLCISCSPGFRPQISLVLKLLQGDEEVTNWARQQVSVSEEVDTVDGEAFPTNILSHLNLALLDLEDDSLSISSTEQGVSLEDYLQGKWSRTSSFD</sequence>
<keyword evidence="1" id="KW-0808">Transferase</keyword>
<accession>A0ABQ9MEQ9</accession>
<keyword evidence="8" id="KW-1185">Reference proteome</keyword>
<dbReference type="EMBL" id="JARPOI010000007">
    <property type="protein sequence ID" value="KAJ9177854.1"/>
    <property type="molecule type" value="Genomic_DNA"/>
</dbReference>